<evidence type="ECO:0000259" key="1">
    <source>
        <dbReference type="PROSITE" id="PS50911"/>
    </source>
</evidence>
<dbReference type="RefSeq" id="WP_180326859.1">
    <property type="nucleotide sequence ID" value="NZ_PCHA01000037.1"/>
</dbReference>
<proteinExistence type="predicted"/>
<dbReference type="Pfam" id="PF05257">
    <property type="entry name" value="CHAP"/>
    <property type="match status" value="1"/>
</dbReference>
<dbReference type="InterPro" id="IPR041219">
    <property type="entry name" value="Phage_lysozyme2"/>
</dbReference>
<dbReference type="PROSITE" id="PS50911">
    <property type="entry name" value="CHAP"/>
    <property type="match status" value="1"/>
</dbReference>
<dbReference type="Proteomes" id="UP000233722">
    <property type="component" value="Unassembled WGS sequence"/>
</dbReference>
<dbReference type="InterPro" id="IPR007921">
    <property type="entry name" value="CHAP_dom"/>
</dbReference>
<sequence length="432" mass="45695">MNPKTKTALIVCSILSVLLMMFGPLLIGGAVVGSIAGGLSSIENSGTTTPDRTDTCEPADTVATASMGKLEGDTTAAKLADAFAKAGFSKEATAGMMGNVQWESGFRADAINEIGATGIMQWYPGSKVTDWFNTQDDLKGRPATDEEGQIRMAVWVGKDKGSWNNVFLSKAIGEGMRAIDNDLYQSWLRASSPEDAALAWHWGFERAGDATGPRRQSAARDFYDRGLAGLTFTGKPDTSGASAQTGMVRCDTGNASSAGNVQAGKVGGAPEGVHDYSWMCSTAGVCRDGDGFTPNGKLKYPHNVGRYQCVWYAWNRLGMIHGLDGWDWVLGNGGDIARNLSGKPGWTVDATPHAGDGISQVGGALGGAPPYGHVAVVEEVQTSGDGWRIRISEGNYGTGGNGAWTGYNSRWLTQQQFAGAGAVFFRFNGWKE</sequence>
<dbReference type="EMBL" id="PCHA01000037">
    <property type="protein sequence ID" value="PKU93258.1"/>
    <property type="molecule type" value="Genomic_DNA"/>
</dbReference>
<protein>
    <submittedName>
        <fullName evidence="2">Amidase</fullName>
    </submittedName>
</protein>
<dbReference type="SUPFAM" id="SSF54001">
    <property type="entry name" value="Cysteine proteinases"/>
    <property type="match status" value="1"/>
</dbReference>
<comment type="caution">
    <text evidence="2">The sequence shown here is derived from an EMBL/GenBank/DDBJ whole genome shotgun (WGS) entry which is preliminary data.</text>
</comment>
<accession>A0A2N3QNK6</accession>
<name>A0A2N3QNK6_9BIFI</name>
<reference evidence="2 3" key="1">
    <citation type="submission" date="2017-10" db="EMBL/GenBank/DDBJ databases">
        <title>Bifidobacterium genomics.</title>
        <authorList>
            <person name="Lugli G.A."/>
            <person name="Milani C."/>
            <person name="Mancabelli L."/>
        </authorList>
    </citation>
    <scope>NUCLEOTIDE SEQUENCE [LARGE SCALE GENOMIC DNA]</scope>
    <source>
        <strain evidence="2 3">1747B</strain>
    </source>
</reference>
<dbReference type="Gene3D" id="3.90.1720.10">
    <property type="entry name" value="endopeptidase domain like (from Nostoc punctiforme)"/>
    <property type="match status" value="1"/>
</dbReference>
<dbReference type="Gene3D" id="1.10.530.10">
    <property type="match status" value="1"/>
</dbReference>
<gene>
    <name evidence="2" type="ORF">CQR45_1789</name>
</gene>
<dbReference type="Pfam" id="PF18013">
    <property type="entry name" value="Phage_lysozyme2"/>
    <property type="match status" value="1"/>
</dbReference>
<dbReference type="InterPro" id="IPR038765">
    <property type="entry name" value="Papain-like_cys_pep_sf"/>
</dbReference>
<feature type="domain" description="Peptidase C51" evidence="1">
    <location>
        <begin position="284"/>
        <end position="426"/>
    </location>
</feature>
<evidence type="ECO:0000313" key="3">
    <source>
        <dbReference type="Proteomes" id="UP000233722"/>
    </source>
</evidence>
<dbReference type="AlphaFoldDB" id="A0A2N3QNK6"/>
<organism evidence="2 3">
    <name type="scientific">Bifidobacterium pseudolongum subsp. globosum</name>
    <dbReference type="NCBI Taxonomy" id="1690"/>
    <lineage>
        <taxon>Bacteria</taxon>
        <taxon>Bacillati</taxon>
        <taxon>Actinomycetota</taxon>
        <taxon>Actinomycetes</taxon>
        <taxon>Bifidobacteriales</taxon>
        <taxon>Bifidobacteriaceae</taxon>
        <taxon>Bifidobacterium</taxon>
    </lineage>
</organism>
<evidence type="ECO:0000313" key="2">
    <source>
        <dbReference type="EMBL" id="PKU93258.1"/>
    </source>
</evidence>